<keyword evidence="2" id="KW-1185">Reference proteome</keyword>
<dbReference type="InterPro" id="IPR037883">
    <property type="entry name" value="Knr4/Smi1-like_sf"/>
</dbReference>
<organism evidence="1 2">
    <name type="scientific">Nocardia camponoti</name>
    <dbReference type="NCBI Taxonomy" id="1616106"/>
    <lineage>
        <taxon>Bacteria</taxon>
        <taxon>Bacillati</taxon>
        <taxon>Actinomycetota</taxon>
        <taxon>Actinomycetes</taxon>
        <taxon>Mycobacteriales</taxon>
        <taxon>Nocardiaceae</taxon>
        <taxon>Nocardia</taxon>
    </lineage>
</organism>
<dbReference type="SUPFAM" id="SSF160631">
    <property type="entry name" value="SMI1/KNR4-like"/>
    <property type="match status" value="1"/>
</dbReference>
<evidence type="ECO:0000313" key="2">
    <source>
        <dbReference type="Proteomes" id="UP000612956"/>
    </source>
</evidence>
<reference evidence="1" key="2">
    <citation type="submission" date="2020-09" db="EMBL/GenBank/DDBJ databases">
        <authorList>
            <person name="Sun Q."/>
            <person name="Zhou Y."/>
        </authorList>
    </citation>
    <scope>NUCLEOTIDE SEQUENCE</scope>
    <source>
        <strain evidence="1">CGMCC 4.7278</strain>
    </source>
</reference>
<sequence length="119" mass="13763">MTSLLDANELPAGFSYPKGFEHIVELNLVNLEPWEIMFGSLLQARLHGTEKRYPGKGYIPFARRGDNDDVECWIAPGNQEVVIVHDFASLGYEVRRTFPHFYDWFRQAIDDLIEFDELG</sequence>
<gene>
    <name evidence="1" type="ORF">GCM10011591_05990</name>
</gene>
<evidence type="ECO:0000313" key="1">
    <source>
        <dbReference type="EMBL" id="GGK37111.1"/>
    </source>
</evidence>
<protein>
    <recommendedName>
        <fullName evidence="3">SMI1/KNR4 family protein</fullName>
    </recommendedName>
</protein>
<dbReference type="AlphaFoldDB" id="A0A917Q8V3"/>
<comment type="caution">
    <text evidence="1">The sequence shown here is derived from an EMBL/GenBank/DDBJ whole genome shotgun (WGS) entry which is preliminary data.</text>
</comment>
<dbReference type="EMBL" id="BMMW01000001">
    <property type="protein sequence ID" value="GGK37111.1"/>
    <property type="molecule type" value="Genomic_DNA"/>
</dbReference>
<evidence type="ECO:0008006" key="3">
    <source>
        <dbReference type="Google" id="ProtNLM"/>
    </source>
</evidence>
<dbReference type="Proteomes" id="UP000612956">
    <property type="component" value="Unassembled WGS sequence"/>
</dbReference>
<proteinExistence type="predicted"/>
<name>A0A917Q8V3_9NOCA</name>
<reference evidence="1" key="1">
    <citation type="journal article" date="2014" name="Int. J. Syst. Evol. Microbiol.">
        <title>Complete genome sequence of Corynebacterium casei LMG S-19264T (=DSM 44701T), isolated from a smear-ripened cheese.</title>
        <authorList>
            <consortium name="US DOE Joint Genome Institute (JGI-PGF)"/>
            <person name="Walter F."/>
            <person name="Albersmeier A."/>
            <person name="Kalinowski J."/>
            <person name="Ruckert C."/>
        </authorList>
    </citation>
    <scope>NUCLEOTIDE SEQUENCE</scope>
    <source>
        <strain evidence="1">CGMCC 4.7278</strain>
    </source>
</reference>
<accession>A0A917Q8V3</accession>